<reference evidence="1" key="1">
    <citation type="submission" date="2020-07" db="EMBL/GenBank/DDBJ databases">
        <title>Koleobacter methoxysyntrophicus gen. nov., sp. nov., a novel anaerobic bacterium isolated from deep subsurface oil field and proposal of Koleobacterales ord. nov. in the phylum Firmicutes.</title>
        <authorList>
            <person name="Sakamoto S."/>
            <person name="Tamaki H."/>
        </authorList>
    </citation>
    <scope>NUCLEOTIDE SEQUENCE</scope>
    <source>
        <strain evidence="1">NRmbB1</strain>
    </source>
</reference>
<dbReference type="Proteomes" id="UP000662904">
    <property type="component" value="Chromosome"/>
</dbReference>
<organism evidence="1 2">
    <name type="scientific">Koleobacter methoxysyntrophicus</name>
    <dbReference type="NCBI Taxonomy" id="2751313"/>
    <lineage>
        <taxon>Bacteria</taxon>
        <taxon>Bacillati</taxon>
        <taxon>Bacillota</taxon>
        <taxon>Clostridia</taxon>
        <taxon>Koleobacterales</taxon>
        <taxon>Koleobacteraceae</taxon>
        <taxon>Koleobacter</taxon>
    </lineage>
</organism>
<keyword evidence="2" id="KW-1185">Reference proteome</keyword>
<name>A0A8A0RKB2_9FIRM</name>
<accession>A0A8A0RKB2</accession>
<sequence length="85" mass="10089">MENVPKELNIKDEYINLKIPSDLMEVIKNIIGDDYLWNYNEDTNQFFIIKRPKSITEALYGLGAEMWKKAGGTDYIRQEREEWDS</sequence>
<dbReference type="RefSeq" id="WP_206709009.1">
    <property type="nucleotide sequence ID" value="NZ_CP059066.1"/>
</dbReference>
<proteinExistence type="predicted"/>
<protein>
    <submittedName>
        <fullName evidence="1">Uncharacterized protein</fullName>
    </submittedName>
</protein>
<dbReference type="EMBL" id="CP059066">
    <property type="protein sequence ID" value="QSQ08805.1"/>
    <property type="molecule type" value="Genomic_DNA"/>
</dbReference>
<evidence type="ECO:0000313" key="2">
    <source>
        <dbReference type="Proteomes" id="UP000662904"/>
    </source>
</evidence>
<gene>
    <name evidence="1" type="ORF">H0A61_01150</name>
</gene>
<dbReference type="AlphaFoldDB" id="A0A8A0RKB2"/>
<dbReference type="KEGG" id="kme:H0A61_01150"/>
<evidence type="ECO:0000313" key="1">
    <source>
        <dbReference type="EMBL" id="QSQ08805.1"/>
    </source>
</evidence>